<accession>A0A167C3L9</accession>
<name>A0A167C3L9_COLIC</name>
<comment type="similarity">
    <text evidence="1 2">Belongs to the complex I NDUFA12 subunit family.</text>
</comment>
<dbReference type="EMBL" id="LFIW01001518">
    <property type="protein sequence ID" value="KZL82090.1"/>
    <property type="molecule type" value="Genomic_DNA"/>
</dbReference>
<dbReference type="Pfam" id="PF05071">
    <property type="entry name" value="NDUFA12"/>
    <property type="match status" value="1"/>
</dbReference>
<keyword evidence="2" id="KW-0679">Respiratory chain</keyword>
<evidence type="ECO:0000256" key="2">
    <source>
        <dbReference type="RuleBase" id="RU363103"/>
    </source>
</evidence>
<dbReference type="Proteomes" id="UP000076584">
    <property type="component" value="Unassembled WGS sequence"/>
</dbReference>
<evidence type="ECO:0000256" key="1">
    <source>
        <dbReference type="ARBA" id="ARBA00007355"/>
    </source>
</evidence>
<keyword evidence="2" id="KW-0999">Mitochondrion inner membrane</keyword>
<evidence type="ECO:0000313" key="4">
    <source>
        <dbReference type="Proteomes" id="UP000076584"/>
    </source>
</evidence>
<keyword evidence="3" id="KW-0830">Ubiquinone</keyword>
<evidence type="ECO:0000313" key="3">
    <source>
        <dbReference type="EMBL" id="KZL82090.1"/>
    </source>
</evidence>
<comment type="function">
    <text evidence="2">Accessory subunit of the mitochondrial membrane respiratory chain NADH dehydrogenase (Complex I), that is believed not to be involved in catalysis. Complex I functions in the transfer of electrons from NADH to the respiratory chain. The immediate electron acceptor for the enzyme is believed to be ubiquinone.</text>
</comment>
<dbReference type="InterPro" id="IPR007763">
    <property type="entry name" value="NDUFA12"/>
</dbReference>
<comment type="caution">
    <text evidence="3">The sequence shown here is derived from an EMBL/GenBank/DDBJ whole genome shotgun (WGS) entry which is preliminary data.</text>
</comment>
<comment type="subcellular location">
    <subcellularLocation>
        <location evidence="2">Mitochondrion inner membrane</location>
        <topology evidence="2">Peripheral membrane protein</topology>
        <orientation evidence="2">Matrix side</orientation>
    </subcellularLocation>
</comment>
<dbReference type="STRING" id="1573173.A0A167C3L9"/>
<proteinExistence type="inferred from homology"/>
<keyword evidence="2" id="KW-0249">Electron transport</keyword>
<keyword evidence="2" id="KW-0472">Membrane</keyword>
<dbReference type="PANTHER" id="PTHR12910">
    <property type="entry name" value="NADH-UBIQUINONE OXIDOREDUCTASE SUBUNIT B17.2"/>
    <property type="match status" value="1"/>
</dbReference>
<keyword evidence="4" id="KW-1185">Reference proteome</keyword>
<gene>
    <name evidence="3" type="ORF">CI238_06750</name>
</gene>
<keyword evidence="2" id="KW-0496">Mitochondrion</keyword>
<dbReference type="PANTHER" id="PTHR12910:SF2">
    <property type="entry name" value="NADH DEHYDROGENASE [UBIQUINONE] 1 ALPHA SUBCOMPLEX SUBUNIT 12"/>
    <property type="match status" value="1"/>
</dbReference>
<dbReference type="AlphaFoldDB" id="A0A167C3L9"/>
<dbReference type="GO" id="GO:0045271">
    <property type="term" value="C:respiratory chain complex I"/>
    <property type="evidence" value="ECO:0007669"/>
    <property type="project" value="InterPro"/>
</dbReference>
<dbReference type="GO" id="GO:0005743">
    <property type="term" value="C:mitochondrial inner membrane"/>
    <property type="evidence" value="ECO:0007669"/>
    <property type="project" value="UniProtKB-SubCell"/>
</dbReference>
<reference evidence="3 4" key="1">
    <citation type="submission" date="2015-06" db="EMBL/GenBank/DDBJ databases">
        <title>Survival trade-offs in plant roots during colonization by closely related pathogenic and mutualistic fungi.</title>
        <authorList>
            <person name="Hacquard S."/>
            <person name="Kracher B."/>
            <person name="Hiruma K."/>
            <person name="Weinman A."/>
            <person name="Muench P."/>
            <person name="Garrido Oter R."/>
            <person name="Ver Loren van Themaat E."/>
            <person name="Dallerey J.-F."/>
            <person name="Damm U."/>
            <person name="Henrissat B."/>
            <person name="Lespinet O."/>
            <person name="Thon M."/>
            <person name="Kemen E."/>
            <person name="McHardy A.C."/>
            <person name="Schulze-Lefert P."/>
            <person name="O'Connell R.J."/>
        </authorList>
    </citation>
    <scope>NUCLEOTIDE SEQUENCE [LARGE SCALE GENOMIC DNA]</scope>
    <source>
        <strain evidence="3 4">MAFF 238704</strain>
    </source>
</reference>
<sequence>MSTPARTNTSASCWYMAPEPPDRHYPSNAQEQYIGDTKHGRLIGEDKAGNKFYENNEELPLRTRWVDFKKHDYDSAQVEPGWHAWLAYMVDKAPTEDALLQTKTRKWEVPHVLPNFTATPGAFKTYSTTKPKIRSWEPKAIERQ</sequence>
<organism evidence="3 4">
    <name type="scientific">Colletotrichum incanum</name>
    <name type="common">Soybean anthracnose fungus</name>
    <dbReference type="NCBI Taxonomy" id="1573173"/>
    <lineage>
        <taxon>Eukaryota</taxon>
        <taxon>Fungi</taxon>
        <taxon>Dikarya</taxon>
        <taxon>Ascomycota</taxon>
        <taxon>Pezizomycotina</taxon>
        <taxon>Sordariomycetes</taxon>
        <taxon>Hypocreomycetidae</taxon>
        <taxon>Glomerellales</taxon>
        <taxon>Glomerellaceae</taxon>
        <taxon>Colletotrichum</taxon>
        <taxon>Colletotrichum spaethianum species complex</taxon>
    </lineage>
</organism>
<protein>
    <recommendedName>
        <fullName evidence="2">NADH dehydrogenase [ubiquinone] 1 alpha subcomplex subunit</fullName>
    </recommendedName>
</protein>
<dbReference type="GO" id="GO:0006979">
    <property type="term" value="P:response to oxidative stress"/>
    <property type="evidence" value="ECO:0007669"/>
    <property type="project" value="TreeGrafter"/>
</dbReference>
<keyword evidence="2" id="KW-0813">Transport</keyword>